<protein>
    <submittedName>
        <fullName evidence="2">Uncharacterized membrane protein</fullName>
    </submittedName>
</protein>
<name>A0A1N7H1U1_9NOCA</name>
<gene>
    <name evidence="2" type="ORF">SAMN05445060_3385</name>
</gene>
<dbReference type="Proteomes" id="UP000186218">
    <property type="component" value="Unassembled WGS sequence"/>
</dbReference>
<evidence type="ECO:0000256" key="1">
    <source>
        <dbReference type="SAM" id="Phobius"/>
    </source>
</evidence>
<dbReference type="SUPFAM" id="SSF81324">
    <property type="entry name" value="Voltage-gated potassium channels"/>
    <property type="match status" value="1"/>
</dbReference>
<feature type="transmembrane region" description="Helical" evidence="1">
    <location>
        <begin position="110"/>
        <end position="132"/>
    </location>
</feature>
<sequence length="210" mass="21962">MALVLAVAAGVVLGLAVRPVTTISVTDSLVVTLICYLAAYVVITAITFSQATDSNLEQWADREERGNFVERYVLGTAPGPGISIGAAALALVVATVWLPGNGNSGLSHGWRALIAVVLLVVSWSTVVCSYSVTFMADNIVDRGASLDFPDDSNPGWSDYIYFAFAVMTTFGATDVTVTSKAMRRTVTVAATIAFVFNTVIVAAAVSALMG</sequence>
<dbReference type="Gene3D" id="1.10.287.70">
    <property type="match status" value="1"/>
</dbReference>
<dbReference type="AlphaFoldDB" id="A0A1N7H1U1"/>
<dbReference type="Pfam" id="PF07077">
    <property type="entry name" value="DUF1345"/>
    <property type="match status" value="1"/>
</dbReference>
<keyword evidence="3" id="KW-1185">Reference proteome</keyword>
<feature type="transmembrane region" description="Helical" evidence="1">
    <location>
        <begin position="72"/>
        <end position="98"/>
    </location>
</feature>
<feature type="transmembrane region" description="Helical" evidence="1">
    <location>
        <begin position="186"/>
        <end position="209"/>
    </location>
</feature>
<proteinExistence type="predicted"/>
<keyword evidence="1" id="KW-1133">Transmembrane helix</keyword>
<accession>A0A1N7H1U1</accession>
<dbReference type="EMBL" id="FTNT01000011">
    <property type="protein sequence ID" value="SIS18793.1"/>
    <property type="molecule type" value="Genomic_DNA"/>
</dbReference>
<organism evidence="2 3">
    <name type="scientific">Williamsia sterculiae</name>
    <dbReference type="NCBI Taxonomy" id="1344003"/>
    <lineage>
        <taxon>Bacteria</taxon>
        <taxon>Bacillati</taxon>
        <taxon>Actinomycetota</taxon>
        <taxon>Actinomycetes</taxon>
        <taxon>Mycobacteriales</taxon>
        <taxon>Nocardiaceae</taxon>
        <taxon>Williamsia</taxon>
    </lineage>
</organism>
<dbReference type="STRING" id="1344003.SAMN05445060_3385"/>
<reference evidence="2 3" key="1">
    <citation type="submission" date="2017-01" db="EMBL/GenBank/DDBJ databases">
        <authorList>
            <person name="Mah S.A."/>
            <person name="Swanson W.J."/>
            <person name="Moy G.W."/>
            <person name="Vacquier V.D."/>
        </authorList>
    </citation>
    <scope>NUCLEOTIDE SEQUENCE [LARGE SCALE GENOMIC DNA]</scope>
    <source>
        <strain evidence="2 3">CPCC 203464</strain>
    </source>
</reference>
<dbReference type="InterPro" id="IPR009781">
    <property type="entry name" value="DUF1345"/>
</dbReference>
<keyword evidence="1" id="KW-0812">Transmembrane</keyword>
<evidence type="ECO:0000313" key="2">
    <source>
        <dbReference type="EMBL" id="SIS18793.1"/>
    </source>
</evidence>
<feature type="transmembrane region" description="Helical" evidence="1">
    <location>
        <begin position="29"/>
        <end position="51"/>
    </location>
</feature>
<evidence type="ECO:0000313" key="3">
    <source>
        <dbReference type="Proteomes" id="UP000186218"/>
    </source>
</evidence>
<keyword evidence="1" id="KW-0472">Membrane</keyword>